<dbReference type="Pfam" id="PF16344">
    <property type="entry name" value="FecR_C"/>
    <property type="match status" value="1"/>
</dbReference>
<gene>
    <name evidence="5" type="ORF">JDN41_10635</name>
</gene>
<feature type="domain" description="FecR N-terminal" evidence="3">
    <location>
        <begin position="16"/>
        <end position="50"/>
    </location>
</feature>
<dbReference type="Gene3D" id="3.55.50.30">
    <property type="match status" value="1"/>
</dbReference>
<dbReference type="PIRSF" id="PIRSF018266">
    <property type="entry name" value="FecR"/>
    <property type="match status" value="1"/>
</dbReference>
<keyword evidence="1" id="KW-0472">Membrane</keyword>
<dbReference type="InterPro" id="IPR032623">
    <property type="entry name" value="FecR_N"/>
</dbReference>
<dbReference type="PANTHER" id="PTHR30273:SF2">
    <property type="entry name" value="PROTEIN FECR"/>
    <property type="match status" value="1"/>
</dbReference>
<evidence type="ECO:0000313" key="6">
    <source>
        <dbReference type="Proteomes" id="UP000623250"/>
    </source>
</evidence>
<evidence type="ECO:0000259" key="2">
    <source>
        <dbReference type="Pfam" id="PF04773"/>
    </source>
</evidence>
<dbReference type="PANTHER" id="PTHR30273">
    <property type="entry name" value="PERIPLASMIC SIGNAL SENSOR AND SIGMA FACTOR ACTIVATOR FECR-RELATED"/>
    <property type="match status" value="1"/>
</dbReference>
<dbReference type="GO" id="GO:0016989">
    <property type="term" value="F:sigma factor antagonist activity"/>
    <property type="evidence" value="ECO:0007669"/>
    <property type="project" value="TreeGrafter"/>
</dbReference>
<sequence>MSNKRAWKDKDRIAEDAAGWVARLQSSDATEEDHKQFAEWLALDPAHREAHGMYRRLWGELRDVPIPSDRLKKLARTRRRTAAARAMGFAVVAFVFLSMHQIGLLDRLRADHSTSVGEVRMVALEDGTRVDLNTDTAISVSYSEKARRVKVLRGEAFFDVAKNPARPFTVEDGTISAVAIGTRYSVRTATGGFHGDIQVEEGRVDVRTGSERVTVDAGHEAALNAEGKVTVRPADVGSTTAWRAGKLVFSNRPLKDVLDTLERYRKGRIFILDEAAAGSRVSGIFDLKDTEEALREIETTLPVTVTRLTGLMVIVRSRTP</sequence>
<dbReference type="EMBL" id="JAEMUK010000024">
    <property type="protein sequence ID" value="MBJ7544010.1"/>
    <property type="molecule type" value="Genomic_DNA"/>
</dbReference>
<keyword evidence="1" id="KW-0812">Transmembrane</keyword>
<dbReference type="Pfam" id="PF16220">
    <property type="entry name" value="DUF4880"/>
    <property type="match status" value="1"/>
</dbReference>
<feature type="domain" description="FecR protein" evidence="2">
    <location>
        <begin position="111"/>
        <end position="204"/>
    </location>
</feature>
<proteinExistence type="predicted"/>
<protein>
    <submittedName>
        <fullName evidence="5">FecR family protein</fullName>
    </submittedName>
</protein>
<dbReference type="InterPro" id="IPR012373">
    <property type="entry name" value="Ferrdict_sens_TM"/>
</dbReference>
<dbReference type="RefSeq" id="WP_037238791.1">
    <property type="nucleotide sequence ID" value="NZ_JAEMUK010000024.1"/>
</dbReference>
<organism evidence="5 6">
    <name type="scientific">Rhodomicrobium udaipurense</name>
    <dbReference type="NCBI Taxonomy" id="1202716"/>
    <lineage>
        <taxon>Bacteria</taxon>
        <taxon>Pseudomonadati</taxon>
        <taxon>Pseudomonadota</taxon>
        <taxon>Alphaproteobacteria</taxon>
        <taxon>Hyphomicrobiales</taxon>
        <taxon>Hyphomicrobiaceae</taxon>
        <taxon>Rhodomicrobium</taxon>
    </lineage>
</organism>
<dbReference type="InterPro" id="IPR006860">
    <property type="entry name" value="FecR"/>
</dbReference>
<reference evidence="5 6" key="1">
    <citation type="submission" date="2020-12" db="EMBL/GenBank/DDBJ databases">
        <title>Revised draft genomes of Rhodomicrobium vannielii ATCC 17100 and Rhodomicrobium udaipurense JA643.</title>
        <authorList>
            <person name="Conners E.M."/>
            <person name="Davenport E.J."/>
            <person name="Bose A."/>
        </authorList>
    </citation>
    <scope>NUCLEOTIDE SEQUENCE [LARGE SCALE GENOMIC DNA]</scope>
    <source>
        <strain evidence="5 6">JA643</strain>
    </source>
</reference>
<dbReference type="Pfam" id="PF04773">
    <property type="entry name" value="FecR"/>
    <property type="match status" value="1"/>
</dbReference>
<keyword evidence="6" id="KW-1185">Reference proteome</keyword>
<evidence type="ECO:0000259" key="4">
    <source>
        <dbReference type="Pfam" id="PF16344"/>
    </source>
</evidence>
<feature type="domain" description="Protein FecR C-terminal" evidence="4">
    <location>
        <begin position="246"/>
        <end position="306"/>
    </location>
</feature>
<keyword evidence="1" id="KW-1133">Transmembrane helix</keyword>
<dbReference type="AlphaFoldDB" id="A0A8I1GI33"/>
<evidence type="ECO:0000259" key="3">
    <source>
        <dbReference type="Pfam" id="PF16220"/>
    </source>
</evidence>
<comment type="caution">
    <text evidence="5">The sequence shown here is derived from an EMBL/GenBank/DDBJ whole genome shotgun (WGS) entry which is preliminary data.</text>
</comment>
<dbReference type="InterPro" id="IPR032508">
    <property type="entry name" value="FecR_C"/>
</dbReference>
<dbReference type="Proteomes" id="UP000623250">
    <property type="component" value="Unassembled WGS sequence"/>
</dbReference>
<evidence type="ECO:0000313" key="5">
    <source>
        <dbReference type="EMBL" id="MBJ7544010.1"/>
    </source>
</evidence>
<dbReference type="Gene3D" id="2.60.120.1440">
    <property type="match status" value="1"/>
</dbReference>
<accession>A0A8I1GI33</accession>
<evidence type="ECO:0000256" key="1">
    <source>
        <dbReference type="SAM" id="Phobius"/>
    </source>
</evidence>
<name>A0A8I1GI33_9HYPH</name>
<feature type="transmembrane region" description="Helical" evidence="1">
    <location>
        <begin position="82"/>
        <end position="99"/>
    </location>
</feature>